<comment type="caution">
    <text evidence="1">The sequence shown here is derived from an EMBL/GenBank/DDBJ whole genome shotgun (WGS) entry which is preliminary data.</text>
</comment>
<evidence type="ECO:0000313" key="2">
    <source>
        <dbReference type="Proteomes" id="UP000190896"/>
    </source>
</evidence>
<keyword evidence="2" id="KW-1185">Reference proteome</keyword>
<accession>A0A1T2KY24</accession>
<sequence length="294" mass="34499">MKENGDCFFLDSNRLCNIQNRFGGESLSEICKNYPRKLTENFGQSELCIQLSCPEACRLFLLEENSTDLLEIPGKILEGYTQRHEHLPNSKSLKPYFKYRNEIRQVFLLLAEANQYPTAGRIYLMLHFAKMTQPFFNRNSKHCPEEMLAVEVDSIASPQNHSQLVKQFTEVEPDYTSSAAATIAILAIRYSTESEYQRYLHTIFSDYDIDLLNEKKTFNKPALAALIDHYIEQRWTIEQVYSDRMEHHIERMLVYSCFNYHYIHAKDLLQHIHSIMGLILMEKILFSFTRKQGK</sequence>
<evidence type="ECO:0000313" key="1">
    <source>
        <dbReference type="EMBL" id="OOZ37732.1"/>
    </source>
</evidence>
<gene>
    <name evidence="1" type="ORF">BOW51_00950</name>
</gene>
<dbReference type="EMBL" id="MPRJ01000003">
    <property type="protein sequence ID" value="OOZ37732.1"/>
    <property type="molecule type" value="Genomic_DNA"/>
</dbReference>
<name>A0A1T2KY24_9GAMM</name>
<protein>
    <submittedName>
        <fullName evidence="1">Uncharacterized protein</fullName>
    </submittedName>
</protein>
<proteinExistence type="predicted"/>
<dbReference type="Proteomes" id="UP000190896">
    <property type="component" value="Unassembled WGS sequence"/>
</dbReference>
<dbReference type="AlphaFoldDB" id="A0A1T2KY24"/>
<organism evidence="1 2">
    <name type="scientific">Solemya velesiana gill symbiont</name>
    <dbReference type="NCBI Taxonomy" id="1918948"/>
    <lineage>
        <taxon>Bacteria</taxon>
        <taxon>Pseudomonadati</taxon>
        <taxon>Pseudomonadota</taxon>
        <taxon>Gammaproteobacteria</taxon>
        <taxon>sulfur-oxidizing symbionts</taxon>
    </lineage>
</organism>
<dbReference type="NCBIfam" id="NF038110">
    <property type="entry name" value="Lys_methyl_FliB"/>
    <property type="match status" value="1"/>
</dbReference>
<reference evidence="1 2" key="1">
    <citation type="submission" date="2016-11" db="EMBL/GenBank/DDBJ databases">
        <title>Mixed transmission modes and dynamic genome evolution in an obligate animal-bacterial symbiosis.</title>
        <authorList>
            <person name="Russell S.L."/>
            <person name="Corbett-Detig R.B."/>
            <person name="Cavanaugh C.M."/>
        </authorList>
    </citation>
    <scope>NUCLEOTIDE SEQUENCE [LARGE SCALE GENOMIC DNA]</scope>
    <source>
        <strain evidence="1">Se-Cadez</strain>
    </source>
</reference>